<accession>A0A556MQ57</accession>
<dbReference type="Gene3D" id="1.20.1260.10">
    <property type="match status" value="1"/>
</dbReference>
<proteinExistence type="predicted"/>
<keyword evidence="4" id="KW-1185">Reference proteome</keyword>
<comment type="caution">
    <text evidence="3">The sequence shown here is derived from an EMBL/GenBank/DDBJ whole genome shotgun (WGS) entry which is preliminary data.</text>
</comment>
<dbReference type="InterPro" id="IPR012347">
    <property type="entry name" value="Ferritin-like"/>
</dbReference>
<evidence type="ECO:0000256" key="1">
    <source>
        <dbReference type="SAM" id="SignalP"/>
    </source>
</evidence>
<feature type="domain" description="DUF4142" evidence="2">
    <location>
        <begin position="57"/>
        <end position="188"/>
    </location>
</feature>
<name>A0A556MQ57_9FLAO</name>
<reference evidence="3 4" key="1">
    <citation type="submission" date="2019-07" db="EMBL/GenBank/DDBJ databases">
        <authorList>
            <person name="Huq M.A."/>
        </authorList>
    </citation>
    <scope>NUCLEOTIDE SEQUENCE [LARGE SCALE GENOMIC DNA]</scope>
    <source>
        <strain evidence="3 4">MAH-3</strain>
    </source>
</reference>
<gene>
    <name evidence="3" type="ORF">FO442_13420</name>
</gene>
<dbReference type="Proteomes" id="UP000316008">
    <property type="component" value="Unassembled WGS sequence"/>
</dbReference>
<dbReference type="Pfam" id="PF13628">
    <property type="entry name" value="DUF4142"/>
    <property type="match status" value="1"/>
</dbReference>
<feature type="signal peptide" evidence="1">
    <location>
        <begin position="1"/>
        <end position="29"/>
    </location>
</feature>
<dbReference type="InterPro" id="IPR025419">
    <property type="entry name" value="DUF4142"/>
</dbReference>
<dbReference type="PANTHER" id="PTHR38593">
    <property type="entry name" value="BLR2558 PROTEIN"/>
    <property type="match status" value="1"/>
</dbReference>
<evidence type="ECO:0000259" key="2">
    <source>
        <dbReference type="Pfam" id="PF13628"/>
    </source>
</evidence>
<evidence type="ECO:0000313" key="4">
    <source>
        <dbReference type="Proteomes" id="UP000316008"/>
    </source>
</evidence>
<keyword evidence="1" id="KW-0732">Signal</keyword>
<protein>
    <submittedName>
        <fullName evidence="3">DUF4142 domain-containing protein</fullName>
    </submittedName>
</protein>
<dbReference type="EMBL" id="VLPL01000006">
    <property type="protein sequence ID" value="TSJ42081.1"/>
    <property type="molecule type" value="Genomic_DNA"/>
</dbReference>
<dbReference type="AlphaFoldDB" id="A0A556MQ57"/>
<organism evidence="3 4">
    <name type="scientific">Fluviicola chungangensis</name>
    <dbReference type="NCBI Taxonomy" id="2597671"/>
    <lineage>
        <taxon>Bacteria</taxon>
        <taxon>Pseudomonadati</taxon>
        <taxon>Bacteroidota</taxon>
        <taxon>Flavobacteriia</taxon>
        <taxon>Flavobacteriales</taxon>
        <taxon>Crocinitomicaceae</taxon>
        <taxon>Fluviicola</taxon>
    </lineage>
</organism>
<dbReference type="OrthoDB" id="883203at2"/>
<feature type="chain" id="PRO_5022168200" evidence="1">
    <location>
        <begin position="30"/>
        <end position="200"/>
    </location>
</feature>
<dbReference type="PANTHER" id="PTHR38593:SF1">
    <property type="entry name" value="BLR2558 PROTEIN"/>
    <property type="match status" value="1"/>
</dbReference>
<evidence type="ECO:0000313" key="3">
    <source>
        <dbReference type="EMBL" id="TSJ42081.1"/>
    </source>
</evidence>
<sequence>MIMKNVRLTARRSLAYLGGLSLGLFIIHACGNNNPDDPKEIAEEQNDERFDDRKAEKDANFLVEAAAINLEEIKLGELAQQKGMMDDTKELGKMMVKEHTAAMKDLKKLADSKSITIPEVLTEDGQDAYDDLNEENGKDFDKEYCNMMVRGHKSAIRKFENASSNAEDPDIRNWATSMIPTLRAHLENSNICKEKCKAMK</sequence>